<dbReference type="PANTHER" id="PTHR43472:SF1">
    <property type="entry name" value="PHOSPHORIBOSYLAMINE--GLYCINE LIGASE, CHLOROPLASTIC"/>
    <property type="match status" value="1"/>
</dbReference>
<evidence type="ECO:0000256" key="10">
    <source>
        <dbReference type="ARBA" id="ARBA00023211"/>
    </source>
</evidence>
<reference evidence="17" key="2">
    <citation type="journal article" date="2021" name="PeerJ">
        <title>Extensive microbial diversity within the chicken gut microbiome revealed by metagenomics and culture.</title>
        <authorList>
            <person name="Gilroy R."/>
            <person name="Ravi A."/>
            <person name="Getino M."/>
            <person name="Pursley I."/>
            <person name="Horton D.L."/>
            <person name="Alikhan N.F."/>
            <person name="Baker D."/>
            <person name="Gharbi K."/>
            <person name="Hall N."/>
            <person name="Watson M."/>
            <person name="Adriaenssens E.M."/>
            <person name="Foster-Nyarko E."/>
            <person name="Jarju S."/>
            <person name="Secka A."/>
            <person name="Antonio M."/>
            <person name="Oren A."/>
            <person name="Chaudhuri R.R."/>
            <person name="La Ragione R."/>
            <person name="Hildebrand F."/>
            <person name="Pallen M.J."/>
        </authorList>
    </citation>
    <scope>NUCLEOTIDE SEQUENCE</scope>
    <source>
        <strain evidence="17">CHK181-108</strain>
    </source>
</reference>
<dbReference type="SMART" id="SM01210">
    <property type="entry name" value="GARS_C"/>
    <property type="match status" value="1"/>
</dbReference>
<dbReference type="Gene3D" id="3.30.470.20">
    <property type="entry name" value="ATP-grasp fold, B domain"/>
    <property type="match status" value="1"/>
</dbReference>
<dbReference type="NCBIfam" id="TIGR00877">
    <property type="entry name" value="purD"/>
    <property type="match status" value="1"/>
</dbReference>
<evidence type="ECO:0000313" key="18">
    <source>
        <dbReference type="Proteomes" id="UP000824165"/>
    </source>
</evidence>
<evidence type="ECO:0000256" key="13">
    <source>
        <dbReference type="ARBA" id="ARBA00042864"/>
    </source>
</evidence>
<dbReference type="PROSITE" id="PS00184">
    <property type="entry name" value="GARS"/>
    <property type="match status" value="1"/>
</dbReference>
<dbReference type="InterPro" id="IPR013815">
    <property type="entry name" value="ATP_grasp_subdomain_1"/>
</dbReference>
<dbReference type="InterPro" id="IPR020562">
    <property type="entry name" value="PRibGlycinamide_synth_N"/>
</dbReference>
<dbReference type="SUPFAM" id="SSF56059">
    <property type="entry name" value="Glutathione synthetase ATP-binding domain-like"/>
    <property type="match status" value="1"/>
</dbReference>
<evidence type="ECO:0000256" key="1">
    <source>
        <dbReference type="ARBA" id="ARBA00001936"/>
    </source>
</evidence>
<evidence type="ECO:0000259" key="16">
    <source>
        <dbReference type="PROSITE" id="PS50975"/>
    </source>
</evidence>
<evidence type="ECO:0000256" key="7">
    <source>
        <dbReference type="ARBA" id="ARBA00022741"/>
    </source>
</evidence>
<evidence type="ECO:0000256" key="12">
    <source>
        <dbReference type="ARBA" id="ARBA00042242"/>
    </source>
</evidence>
<dbReference type="InterPro" id="IPR016185">
    <property type="entry name" value="PreATP-grasp_dom_sf"/>
</dbReference>
<dbReference type="PANTHER" id="PTHR43472">
    <property type="entry name" value="PHOSPHORIBOSYLAMINE--GLYCINE LIGASE"/>
    <property type="match status" value="1"/>
</dbReference>
<dbReference type="FunFam" id="3.90.600.10:FF:000001">
    <property type="entry name" value="Trifunctional purine biosynthetic protein adenosine-3"/>
    <property type="match status" value="1"/>
</dbReference>
<dbReference type="Pfam" id="PF01071">
    <property type="entry name" value="GARS_A"/>
    <property type="match status" value="1"/>
</dbReference>
<dbReference type="GO" id="GO:0046872">
    <property type="term" value="F:metal ion binding"/>
    <property type="evidence" value="ECO:0007669"/>
    <property type="project" value="UniProtKB-KW"/>
</dbReference>
<dbReference type="EMBL" id="DVLU01000039">
    <property type="protein sequence ID" value="HIT85079.1"/>
    <property type="molecule type" value="Genomic_DNA"/>
</dbReference>
<dbReference type="InterPro" id="IPR020559">
    <property type="entry name" value="PRibGlycinamide_synth_CS"/>
</dbReference>
<dbReference type="GO" id="GO:0006189">
    <property type="term" value="P:'de novo' IMP biosynthetic process"/>
    <property type="evidence" value="ECO:0007669"/>
    <property type="project" value="UniProtKB-UniRule"/>
</dbReference>
<name>A0A9D1KPQ9_9FIRM</name>
<evidence type="ECO:0000313" key="17">
    <source>
        <dbReference type="EMBL" id="HIT85079.1"/>
    </source>
</evidence>
<dbReference type="GO" id="GO:0004637">
    <property type="term" value="F:phosphoribosylamine-glycine ligase activity"/>
    <property type="evidence" value="ECO:0007669"/>
    <property type="project" value="UniProtKB-UniRule"/>
</dbReference>
<dbReference type="Pfam" id="PF02844">
    <property type="entry name" value="GARS_N"/>
    <property type="match status" value="1"/>
</dbReference>
<dbReference type="Gene3D" id="3.30.1490.20">
    <property type="entry name" value="ATP-grasp fold, A domain"/>
    <property type="match status" value="1"/>
</dbReference>
<keyword evidence="7 15" id="KW-0547">Nucleotide-binding</keyword>
<dbReference type="SUPFAM" id="SSF52440">
    <property type="entry name" value="PreATP-grasp domain"/>
    <property type="match status" value="1"/>
</dbReference>
<dbReference type="Gene3D" id="3.90.600.10">
    <property type="entry name" value="Phosphoribosylglycinamide synthetase, C-terminal domain"/>
    <property type="match status" value="1"/>
</dbReference>
<evidence type="ECO:0000256" key="9">
    <source>
        <dbReference type="ARBA" id="ARBA00022840"/>
    </source>
</evidence>
<proteinExistence type="inferred from homology"/>
<protein>
    <recommendedName>
        <fullName evidence="4 14">Phosphoribosylamine--glycine ligase</fullName>
        <ecNumber evidence="4 14">6.3.4.13</ecNumber>
    </recommendedName>
    <alternativeName>
        <fullName evidence="14">GARS</fullName>
    </alternativeName>
    <alternativeName>
        <fullName evidence="12 14">Glycinamide ribonucleotide synthetase</fullName>
    </alternativeName>
    <alternativeName>
        <fullName evidence="13 14">Phosphoribosylglycinamide synthetase</fullName>
    </alternativeName>
</protein>
<evidence type="ECO:0000256" key="15">
    <source>
        <dbReference type="PROSITE-ProRule" id="PRU00409"/>
    </source>
</evidence>
<comment type="caution">
    <text evidence="17">The sequence shown here is derived from an EMBL/GenBank/DDBJ whole genome shotgun (WGS) entry which is preliminary data.</text>
</comment>
<reference evidence="17" key="1">
    <citation type="submission" date="2020-10" db="EMBL/GenBank/DDBJ databases">
        <authorList>
            <person name="Gilroy R."/>
        </authorList>
    </citation>
    <scope>NUCLEOTIDE SEQUENCE</scope>
    <source>
        <strain evidence="17">CHK181-108</strain>
    </source>
</reference>
<dbReference type="HAMAP" id="MF_00138">
    <property type="entry name" value="GARS"/>
    <property type="match status" value="1"/>
</dbReference>
<keyword evidence="10" id="KW-0464">Manganese</keyword>
<dbReference type="GO" id="GO:0005524">
    <property type="term" value="F:ATP binding"/>
    <property type="evidence" value="ECO:0007669"/>
    <property type="project" value="UniProtKB-UniRule"/>
</dbReference>
<evidence type="ECO:0000256" key="14">
    <source>
        <dbReference type="HAMAP-Rule" id="MF_00138"/>
    </source>
</evidence>
<accession>A0A9D1KPQ9</accession>
<dbReference type="InterPro" id="IPR020561">
    <property type="entry name" value="PRibGlycinamid_synth_ATP-grasp"/>
</dbReference>
<feature type="domain" description="ATP-grasp" evidence="16">
    <location>
        <begin position="107"/>
        <end position="313"/>
    </location>
</feature>
<sequence>MKVLVIGSGGREHTIVWKIAQSPKVDKIYCAPGNGGISELAECVDINVMDKEKMTAFAKENSIDLAVVAPDDPLVDGMADALEAAGIRAFGPKANAAIIEGSKAFSKELMKKYNIPTANYEVFTESAPAIEYLKKGTFPAVIKADGLALGKGVIIAQNLAEAEDAVHEMIDNGKFGKSGSRVVIEDYLTGPEVSVLAFTDGKTVKPMVSAQDHKRAYDNDEGLNTGGMGTFSPSRLYDKAKADECMENIFMPTIKAMAAEGRPFKGVLYFGLMMTDSGVKVIEYNCRFGDPETQVVLPRLKTDLVDIMEAVIDERLDEIDIEWEDNAAVCVVMASGGYPVKYEKGYEISGLDDVRDDNDIIVFHAGTAVKDGRFVTNGGRVLGVTAVAENLDKAIEKAYTAVDKIHFKDAHFRHDIGIKKY</sequence>
<dbReference type="InterPro" id="IPR011761">
    <property type="entry name" value="ATP-grasp"/>
</dbReference>
<dbReference type="InterPro" id="IPR020560">
    <property type="entry name" value="PRibGlycinamide_synth_C-dom"/>
</dbReference>
<keyword evidence="6" id="KW-0479">Metal-binding</keyword>
<dbReference type="InterPro" id="IPR000115">
    <property type="entry name" value="PRibGlycinamide_synth"/>
</dbReference>
<organism evidence="17 18">
    <name type="scientific">Candidatus Ornithomonoglobus intestinigallinarum</name>
    <dbReference type="NCBI Taxonomy" id="2840894"/>
    <lineage>
        <taxon>Bacteria</taxon>
        <taxon>Bacillati</taxon>
        <taxon>Bacillota</taxon>
        <taxon>Clostridia</taxon>
        <taxon>Candidatus Ornithomonoglobus</taxon>
    </lineage>
</organism>
<dbReference type="SUPFAM" id="SSF51246">
    <property type="entry name" value="Rudiment single hybrid motif"/>
    <property type="match status" value="1"/>
</dbReference>
<keyword evidence="5 14" id="KW-0436">Ligase</keyword>
<gene>
    <name evidence="14 17" type="primary">purD</name>
    <name evidence="17" type="ORF">IAA60_04120</name>
</gene>
<evidence type="ECO:0000256" key="2">
    <source>
        <dbReference type="ARBA" id="ARBA00001946"/>
    </source>
</evidence>
<dbReference type="AlphaFoldDB" id="A0A9D1KPQ9"/>
<evidence type="ECO:0000256" key="3">
    <source>
        <dbReference type="ARBA" id="ARBA00005174"/>
    </source>
</evidence>
<dbReference type="FunFam" id="3.30.470.20:FF:000018">
    <property type="entry name" value="Trifunctional purine biosynthetic protein adenosine-3"/>
    <property type="match status" value="1"/>
</dbReference>
<evidence type="ECO:0000256" key="6">
    <source>
        <dbReference type="ARBA" id="ARBA00022723"/>
    </source>
</evidence>
<comment type="cofactor">
    <cofactor evidence="2">
        <name>Mg(2+)</name>
        <dbReference type="ChEBI" id="CHEBI:18420"/>
    </cofactor>
</comment>
<dbReference type="Proteomes" id="UP000824165">
    <property type="component" value="Unassembled WGS sequence"/>
</dbReference>
<dbReference type="Gene3D" id="3.40.50.20">
    <property type="match status" value="1"/>
</dbReference>
<dbReference type="InterPro" id="IPR011054">
    <property type="entry name" value="Rudment_hybrid_motif"/>
</dbReference>
<dbReference type="SMART" id="SM01209">
    <property type="entry name" value="GARS_A"/>
    <property type="match status" value="1"/>
</dbReference>
<dbReference type="PROSITE" id="PS50975">
    <property type="entry name" value="ATP_GRASP"/>
    <property type="match status" value="1"/>
</dbReference>
<keyword evidence="9 15" id="KW-0067">ATP-binding</keyword>
<comment type="cofactor">
    <cofactor evidence="1">
        <name>Mn(2+)</name>
        <dbReference type="ChEBI" id="CHEBI:29035"/>
    </cofactor>
</comment>
<evidence type="ECO:0000256" key="11">
    <source>
        <dbReference type="ARBA" id="ARBA00038345"/>
    </source>
</evidence>
<evidence type="ECO:0000256" key="8">
    <source>
        <dbReference type="ARBA" id="ARBA00022755"/>
    </source>
</evidence>
<comment type="similarity">
    <text evidence="11 14">Belongs to the GARS family.</text>
</comment>
<dbReference type="Pfam" id="PF02843">
    <property type="entry name" value="GARS_C"/>
    <property type="match status" value="1"/>
</dbReference>
<comment type="pathway">
    <text evidence="3 14">Purine metabolism; IMP biosynthesis via de novo pathway; N(1)-(5-phospho-D-ribosyl)glycinamide from 5-phospho-alpha-D-ribose 1-diphosphate: step 2/2.</text>
</comment>
<evidence type="ECO:0000256" key="4">
    <source>
        <dbReference type="ARBA" id="ARBA00013255"/>
    </source>
</evidence>
<dbReference type="GO" id="GO:0009113">
    <property type="term" value="P:purine nucleobase biosynthetic process"/>
    <property type="evidence" value="ECO:0007669"/>
    <property type="project" value="InterPro"/>
</dbReference>
<keyword evidence="8 14" id="KW-0658">Purine biosynthesis</keyword>
<comment type="catalytic activity">
    <reaction evidence="14">
        <text>5-phospho-beta-D-ribosylamine + glycine + ATP = N(1)-(5-phospho-beta-D-ribosyl)glycinamide + ADP + phosphate + H(+)</text>
        <dbReference type="Rhea" id="RHEA:17453"/>
        <dbReference type="ChEBI" id="CHEBI:15378"/>
        <dbReference type="ChEBI" id="CHEBI:30616"/>
        <dbReference type="ChEBI" id="CHEBI:43474"/>
        <dbReference type="ChEBI" id="CHEBI:57305"/>
        <dbReference type="ChEBI" id="CHEBI:58681"/>
        <dbReference type="ChEBI" id="CHEBI:143788"/>
        <dbReference type="ChEBI" id="CHEBI:456216"/>
        <dbReference type="EC" id="6.3.4.13"/>
    </reaction>
</comment>
<dbReference type="FunFam" id="3.40.50.20:FF:000006">
    <property type="entry name" value="Phosphoribosylamine--glycine ligase, chloroplastic"/>
    <property type="match status" value="1"/>
</dbReference>
<dbReference type="InterPro" id="IPR037123">
    <property type="entry name" value="PRibGlycinamide_synth_C_sf"/>
</dbReference>
<evidence type="ECO:0000256" key="5">
    <source>
        <dbReference type="ARBA" id="ARBA00022598"/>
    </source>
</evidence>
<dbReference type="EC" id="6.3.4.13" evidence="4 14"/>